<keyword evidence="6" id="KW-0548">Nucleotidyltransferase</keyword>
<dbReference type="InterPro" id="IPR029460">
    <property type="entry name" value="DNAPol_HHH"/>
</dbReference>
<dbReference type="InterPro" id="IPR016195">
    <property type="entry name" value="Pol/histidinol_Pase-like"/>
</dbReference>
<dbReference type="GO" id="GO:0005737">
    <property type="term" value="C:cytoplasm"/>
    <property type="evidence" value="ECO:0007669"/>
    <property type="project" value="UniProtKB-SubCell"/>
</dbReference>
<dbReference type="InterPro" id="IPR004013">
    <property type="entry name" value="PHP_dom"/>
</dbReference>
<evidence type="ECO:0000256" key="9">
    <source>
        <dbReference type="ARBA" id="ARBA00049244"/>
    </source>
</evidence>
<evidence type="ECO:0000256" key="6">
    <source>
        <dbReference type="ARBA" id="ARBA00022695"/>
    </source>
</evidence>
<comment type="catalytic activity">
    <reaction evidence="9">
        <text>DNA(n) + a 2'-deoxyribonucleoside 5'-triphosphate = DNA(n+1) + diphosphate</text>
        <dbReference type="Rhea" id="RHEA:22508"/>
        <dbReference type="Rhea" id="RHEA-COMP:17339"/>
        <dbReference type="Rhea" id="RHEA-COMP:17340"/>
        <dbReference type="ChEBI" id="CHEBI:33019"/>
        <dbReference type="ChEBI" id="CHEBI:61560"/>
        <dbReference type="ChEBI" id="CHEBI:173112"/>
        <dbReference type="EC" id="2.7.7.7"/>
    </reaction>
</comment>
<evidence type="ECO:0000256" key="3">
    <source>
        <dbReference type="ARBA" id="ARBA00012417"/>
    </source>
</evidence>
<dbReference type="Gene3D" id="1.10.10.1600">
    <property type="entry name" value="Bacterial DNA polymerase III alpha subunit, thumb domain"/>
    <property type="match status" value="1"/>
</dbReference>
<comment type="subcellular location">
    <subcellularLocation>
        <location evidence="1">Cytoplasm</location>
    </subcellularLocation>
</comment>
<dbReference type="NCBIfam" id="TIGR00594">
    <property type="entry name" value="polc"/>
    <property type="match status" value="1"/>
</dbReference>
<evidence type="ECO:0000256" key="5">
    <source>
        <dbReference type="ARBA" id="ARBA00022679"/>
    </source>
</evidence>
<gene>
    <name evidence="11" type="ORF">KTT_06420</name>
</gene>
<dbReference type="PANTHER" id="PTHR32294:SF0">
    <property type="entry name" value="DNA POLYMERASE III SUBUNIT ALPHA"/>
    <property type="match status" value="1"/>
</dbReference>
<dbReference type="Pfam" id="PF07733">
    <property type="entry name" value="DNA_pol3_alpha"/>
    <property type="match status" value="1"/>
</dbReference>
<evidence type="ECO:0000256" key="4">
    <source>
        <dbReference type="ARBA" id="ARBA00019114"/>
    </source>
</evidence>
<evidence type="ECO:0000256" key="2">
    <source>
        <dbReference type="ARBA" id="ARBA00009496"/>
    </source>
</evidence>
<proteinExistence type="inferred from homology"/>
<dbReference type="InterPro" id="IPR003141">
    <property type="entry name" value="Pol/His_phosphatase_N"/>
</dbReference>
<dbReference type="EC" id="2.7.7.7" evidence="3"/>
<comment type="caution">
    <text evidence="11">The sequence shown here is derived from an EMBL/GenBank/DDBJ whole genome shotgun (WGS) entry which is preliminary data.</text>
</comment>
<dbReference type="EMBL" id="BIFR01000001">
    <property type="protein sequence ID" value="GCE10783.1"/>
    <property type="molecule type" value="Genomic_DNA"/>
</dbReference>
<accession>A0A401ZV67</accession>
<evidence type="ECO:0000256" key="7">
    <source>
        <dbReference type="ARBA" id="ARBA00022705"/>
    </source>
</evidence>
<evidence type="ECO:0000259" key="10">
    <source>
        <dbReference type="SMART" id="SM00481"/>
    </source>
</evidence>
<dbReference type="SUPFAM" id="SSF160975">
    <property type="entry name" value="AF1531-like"/>
    <property type="match status" value="1"/>
</dbReference>
<organism evidence="11 12">
    <name type="scientific">Tengunoibacter tsumagoiensis</name>
    <dbReference type="NCBI Taxonomy" id="2014871"/>
    <lineage>
        <taxon>Bacteria</taxon>
        <taxon>Bacillati</taxon>
        <taxon>Chloroflexota</taxon>
        <taxon>Ktedonobacteria</taxon>
        <taxon>Ktedonobacterales</taxon>
        <taxon>Dictyobacteraceae</taxon>
        <taxon>Tengunoibacter</taxon>
    </lineage>
</organism>
<feature type="domain" description="Polymerase/histidinol phosphatase N-terminal" evidence="10">
    <location>
        <begin position="6"/>
        <end position="73"/>
    </location>
</feature>
<dbReference type="Pfam" id="PF02811">
    <property type="entry name" value="PHP"/>
    <property type="match status" value="1"/>
</dbReference>
<dbReference type="Pfam" id="PF17657">
    <property type="entry name" value="DNA_pol3_finger"/>
    <property type="match status" value="1"/>
</dbReference>
<dbReference type="Gene3D" id="2.40.50.140">
    <property type="entry name" value="Nucleic acid-binding proteins"/>
    <property type="match status" value="1"/>
</dbReference>
<keyword evidence="8 11" id="KW-0239">DNA-directed DNA polymerase</keyword>
<keyword evidence="7" id="KW-0235">DNA replication</keyword>
<protein>
    <recommendedName>
        <fullName evidence="4">DNA polymerase III subunit alpha</fullName>
        <ecNumber evidence="3">2.7.7.7</ecNumber>
    </recommendedName>
</protein>
<evidence type="ECO:0000313" key="11">
    <source>
        <dbReference type="EMBL" id="GCE10783.1"/>
    </source>
</evidence>
<evidence type="ECO:0000313" key="12">
    <source>
        <dbReference type="Proteomes" id="UP000287352"/>
    </source>
</evidence>
<comment type="similarity">
    <text evidence="2">Belongs to the DNA polymerase type-C family. DnaE subfamily.</text>
</comment>
<dbReference type="Gene3D" id="3.20.20.140">
    <property type="entry name" value="Metal-dependent hydrolases"/>
    <property type="match status" value="1"/>
</dbReference>
<name>A0A401ZV67_9CHLR</name>
<dbReference type="RefSeq" id="WP_126578357.1">
    <property type="nucleotide sequence ID" value="NZ_BIFR01000001.1"/>
</dbReference>
<dbReference type="GO" id="GO:0008408">
    <property type="term" value="F:3'-5' exonuclease activity"/>
    <property type="evidence" value="ECO:0007669"/>
    <property type="project" value="InterPro"/>
</dbReference>
<dbReference type="NCBIfam" id="NF005298">
    <property type="entry name" value="PRK06826.1"/>
    <property type="match status" value="1"/>
</dbReference>
<dbReference type="Pfam" id="PF14579">
    <property type="entry name" value="HHH_6"/>
    <property type="match status" value="1"/>
</dbReference>
<reference evidence="12" key="1">
    <citation type="submission" date="2018-12" db="EMBL/GenBank/DDBJ databases">
        <title>Tengunoibacter tsumagoiensis gen. nov., sp. nov., Dictyobacter kobayashii sp. nov., D. alpinus sp. nov., and D. joshuensis sp. nov. and description of Dictyobacteraceae fam. nov. within the order Ktedonobacterales isolated from Tengu-no-mugimeshi.</title>
        <authorList>
            <person name="Wang C.M."/>
            <person name="Zheng Y."/>
            <person name="Sakai Y."/>
            <person name="Toyoda A."/>
            <person name="Minakuchi Y."/>
            <person name="Abe K."/>
            <person name="Yokota A."/>
            <person name="Yabe S."/>
        </authorList>
    </citation>
    <scope>NUCLEOTIDE SEQUENCE [LARGE SCALE GENOMIC DNA]</scope>
    <source>
        <strain evidence="12">Uno3</strain>
    </source>
</reference>
<evidence type="ECO:0000256" key="8">
    <source>
        <dbReference type="ARBA" id="ARBA00022932"/>
    </source>
</evidence>
<dbReference type="Proteomes" id="UP000287352">
    <property type="component" value="Unassembled WGS sequence"/>
</dbReference>
<dbReference type="InterPro" id="IPR012340">
    <property type="entry name" value="NA-bd_OB-fold"/>
</dbReference>
<dbReference type="SUPFAM" id="SSF89550">
    <property type="entry name" value="PHP domain-like"/>
    <property type="match status" value="1"/>
</dbReference>
<dbReference type="SMART" id="SM00481">
    <property type="entry name" value="POLIIIAc"/>
    <property type="match status" value="1"/>
</dbReference>
<dbReference type="NCBIfam" id="NF004226">
    <property type="entry name" value="PRK05673.1"/>
    <property type="match status" value="1"/>
</dbReference>
<dbReference type="InterPro" id="IPR004365">
    <property type="entry name" value="NA-bd_OB_tRNA"/>
</dbReference>
<dbReference type="AlphaFoldDB" id="A0A401ZV67"/>
<dbReference type="InterPro" id="IPR004805">
    <property type="entry name" value="DnaE2/DnaE/PolC"/>
</dbReference>
<dbReference type="OrthoDB" id="9803237at2"/>
<dbReference type="CDD" id="cd04485">
    <property type="entry name" value="DnaE_OBF"/>
    <property type="match status" value="1"/>
</dbReference>
<dbReference type="Gene3D" id="1.10.150.870">
    <property type="match status" value="1"/>
</dbReference>
<dbReference type="Pfam" id="PF01336">
    <property type="entry name" value="tRNA_anti-codon"/>
    <property type="match status" value="1"/>
</dbReference>
<dbReference type="PANTHER" id="PTHR32294">
    <property type="entry name" value="DNA POLYMERASE III SUBUNIT ALPHA"/>
    <property type="match status" value="1"/>
</dbReference>
<dbReference type="GO" id="GO:0006260">
    <property type="term" value="P:DNA replication"/>
    <property type="evidence" value="ECO:0007669"/>
    <property type="project" value="UniProtKB-KW"/>
</dbReference>
<dbReference type="InterPro" id="IPR040982">
    <property type="entry name" value="DNA_pol3_finger"/>
</dbReference>
<sequence length="1164" mass="131044">MGADFAHLHVHTEYSLLDGFSRIKKLVKQSKELGMNHLAITDHGAMYGALEFYKECKKGGVNPILGVESYLVADHKDKPRFKQGDKRYYHLLLLAKNNQGYRNLMKMMTLANTDGMHANRARIDKGLLAQYGEGIIATSSCLGGEIPQLLIEGKTEEAYQAARWFRDTLGPENFYLEIQDHDGYPEQLPVNQHLFQMSKDLKMPLIATNDLHYVNDHDAHAHEILLCVQTQNALSNPKRFKFESNEFFLRSPEQMSRLFPDLPDALLNTVRLAEQCEVDPFAYKARLPDVEIPPQYSTPDEYLYALCEEGIRYRYGEMTDPIKRQLDYELSIIIQKGFVAYFLVVADYVGWARNNGIRCLARGSAAGSVVAYSLGITNVDPLRYHLLFERFLNPERDDMPDIDMDFPDDRREEVISYLAQKYGHECVAQMATFMTMAAKGAVRDVARVLEKQTLGDRITRMIPTGPKVTLQGSLDSVKELSDLREHDSEARELLDLALELEGSVRGTGVHAAGVLVANEALYNFVPLQIREGRYSTQYEHAHLEEIGLIKYDILGLANLTIIDNALKFIKASRGEEINLEKLPLDPVPDDEEQNKRRQKAFDLLAAGETTGVFQLESAKMREYIKMLKPTCIEDVTAMVALYRPGPMDSIPDFVDAKHGRKKVTYLDPRLEEWLAESYGIIVYQDQVLLIAVNLAGFSWGKVNKFRKALSKKIMSEVEGYRGDFIKGCVKNGVKQEVAEELFTLVLPFGGYGFNKAHAASYAVVAFYTAYLKANYTAEFMAATMTAVASDSVKIANAVTECKRMGVEVHGPDVNKSDRGFTVENNEIRFGLLAIKGVGDGPINEIVRAREESPFKSLADFCTRVDPKSVGKGAIETLIKAGALDSLADGKRHQLLDSVERAMNFGKSERSARERGMMSLFGDLEEVSSALEFALNHDAREIPRQQLLAWEKELIGIYISKHPLSYLSDLFKGRVTHTTVEITAELDKKKVVLGGSIKEARKITTKKGDTMCVFQLEDVDGTIGITVFPRAYEENSELFVDGTIVIIGGEVQIRRDEPGILCNTISPVKAVEEEMNRKAYQLWLNVQLSGSDEISVSNDIMKIQDIHRYLNERPGRDHYEIIVSNGEWKARLTPSDNTINYCPELMTKLERTLGSGMIQVYEMDR</sequence>
<keyword evidence="5" id="KW-0808">Transferase</keyword>
<dbReference type="InterPro" id="IPR041931">
    <property type="entry name" value="DNA_pol3_alpha_thumb_dom"/>
</dbReference>
<evidence type="ECO:0000256" key="1">
    <source>
        <dbReference type="ARBA" id="ARBA00004496"/>
    </source>
</evidence>
<dbReference type="InterPro" id="IPR011708">
    <property type="entry name" value="DNA_pol3_alpha_NTPase_dom"/>
</dbReference>
<dbReference type="GO" id="GO:0003887">
    <property type="term" value="F:DNA-directed DNA polymerase activity"/>
    <property type="evidence" value="ECO:0007669"/>
    <property type="project" value="UniProtKB-KW"/>
</dbReference>
<dbReference type="CDD" id="cd12113">
    <property type="entry name" value="PHP_PolIIIA_DnaE3"/>
    <property type="match status" value="1"/>
</dbReference>
<dbReference type="GO" id="GO:0003676">
    <property type="term" value="F:nucleic acid binding"/>
    <property type="evidence" value="ECO:0007669"/>
    <property type="project" value="InterPro"/>
</dbReference>
<keyword evidence="12" id="KW-1185">Reference proteome</keyword>